<dbReference type="InterPro" id="IPR011711">
    <property type="entry name" value="GntR_C"/>
</dbReference>
<accession>A0A543HHD2</accession>
<evidence type="ECO:0000313" key="7">
    <source>
        <dbReference type="Proteomes" id="UP000318331"/>
    </source>
</evidence>
<feature type="domain" description="HTH gntR-type" evidence="5">
    <location>
        <begin position="6"/>
        <end position="74"/>
    </location>
</feature>
<reference evidence="6 7" key="1">
    <citation type="submission" date="2019-06" db="EMBL/GenBank/DDBJ databases">
        <title>Sequencing the genomes of 1000 actinobacteria strains.</title>
        <authorList>
            <person name="Klenk H.-P."/>
        </authorList>
    </citation>
    <scope>NUCLEOTIDE SEQUENCE [LARGE SCALE GENOMIC DNA]</scope>
    <source>
        <strain evidence="6 7">DSM 18031</strain>
    </source>
</reference>
<dbReference type="GO" id="GO:0003700">
    <property type="term" value="F:DNA-binding transcription factor activity"/>
    <property type="evidence" value="ECO:0007669"/>
    <property type="project" value="InterPro"/>
</dbReference>
<dbReference type="SMART" id="SM00895">
    <property type="entry name" value="FCD"/>
    <property type="match status" value="1"/>
</dbReference>
<dbReference type="Gene3D" id="1.10.10.10">
    <property type="entry name" value="Winged helix-like DNA-binding domain superfamily/Winged helix DNA-binding domain"/>
    <property type="match status" value="1"/>
</dbReference>
<gene>
    <name evidence="6" type="ORF">FB466_2719</name>
</gene>
<evidence type="ECO:0000256" key="2">
    <source>
        <dbReference type="ARBA" id="ARBA00023125"/>
    </source>
</evidence>
<dbReference type="RefSeq" id="WP_344705242.1">
    <property type="nucleotide sequence ID" value="NZ_BAAAYS010000015.1"/>
</dbReference>
<dbReference type="PROSITE" id="PS50949">
    <property type="entry name" value="HTH_GNTR"/>
    <property type="match status" value="1"/>
</dbReference>
<organism evidence="6 7">
    <name type="scientific">Klugiella xanthotipulae</name>
    <dbReference type="NCBI Taxonomy" id="244735"/>
    <lineage>
        <taxon>Bacteria</taxon>
        <taxon>Bacillati</taxon>
        <taxon>Actinomycetota</taxon>
        <taxon>Actinomycetes</taxon>
        <taxon>Micrococcales</taxon>
        <taxon>Microbacteriaceae</taxon>
        <taxon>Klugiella</taxon>
    </lineage>
</organism>
<dbReference type="PANTHER" id="PTHR43537:SF47">
    <property type="entry name" value="REGULATORY PROTEIN GNTR HTH"/>
    <property type="match status" value="1"/>
</dbReference>
<sequence length="247" mass="26159">MPSRGSSRVSLTMTELRSRIRSGAWPVNSRIPTEAELAELFGVGRSTIREAVRSLANLGMLETAAGRGTFVRSLAPVPQVVTETLGAHRLADILGFRRALEVEAARLAALHATDEGVARLRALIASEAAALGRAEHDRVEHAQSRAVERGVTPGAFHFAVVEMSSNTLLTEMYASVMMSLRTGLASGAVIHGASHAVRQEDHTALLTALDERDAEAAARAAARHSDRDLVVASEPTHPTTPPPAATG</sequence>
<comment type="caution">
    <text evidence="6">The sequence shown here is derived from an EMBL/GenBank/DDBJ whole genome shotgun (WGS) entry which is preliminary data.</text>
</comment>
<dbReference type="PRINTS" id="PR00035">
    <property type="entry name" value="HTHGNTR"/>
</dbReference>
<protein>
    <submittedName>
        <fullName evidence="6">GntR family transcriptional regulator</fullName>
    </submittedName>
</protein>
<dbReference type="InterPro" id="IPR036390">
    <property type="entry name" value="WH_DNA-bd_sf"/>
</dbReference>
<dbReference type="CDD" id="cd07377">
    <property type="entry name" value="WHTH_GntR"/>
    <property type="match status" value="1"/>
</dbReference>
<dbReference type="Gene3D" id="1.20.120.530">
    <property type="entry name" value="GntR ligand-binding domain-like"/>
    <property type="match status" value="1"/>
</dbReference>
<dbReference type="Proteomes" id="UP000318331">
    <property type="component" value="Unassembled WGS sequence"/>
</dbReference>
<evidence type="ECO:0000256" key="1">
    <source>
        <dbReference type="ARBA" id="ARBA00023015"/>
    </source>
</evidence>
<dbReference type="AlphaFoldDB" id="A0A543HHD2"/>
<dbReference type="InterPro" id="IPR000524">
    <property type="entry name" value="Tscrpt_reg_HTH_GntR"/>
</dbReference>
<keyword evidence="2" id="KW-0238">DNA-binding</keyword>
<dbReference type="SMART" id="SM00345">
    <property type="entry name" value="HTH_GNTR"/>
    <property type="match status" value="1"/>
</dbReference>
<dbReference type="EMBL" id="VFPN01000004">
    <property type="protein sequence ID" value="TQM57723.1"/>
    <property type="molecule type" value="Genomic_DNA"/>
</dbReference>
<proteinExistence type="predicted"/>
<evidence type="ECO:0000313" key="6">
    <source>
        <dbReference type="EMBL" id="TQM57723.1"/>
    </source>
</evidence>
<dbReference type="PANTHER" id="PTHR43537">
    <property type="entry name" value="TRANSCRIPTIONAL REGULATOR, GNTR FAMILY"/>
    <property type="match status" value="1"/>
</dbReference>
<dbReference type="Pfam" id="PF00392">
    <property type="entry name" value="GntR"/>
    <property type="match status" value="1"/>
</dbReference>
<dbReference type="GO" id="GO:0003677">
    <property type="term" value="F:DNA binding"/>
    <property type="evidence" value="ECO:0007669"/>
    <property type="project" value="UniProtKB-KW"/>
</dbReference>
<evidence type="ECO:0000256" key="3">
    <source>
        <dbReference type="ARBA" id="ARBA00023163"/>
    </source>
</evidence>
<name>A0A543HHD2_9MICO</name>
<evidence type="ECO:0000256" key="4">
    <source>
        <dbReference type="SAM" id="MobiDB-lite"/>
    </source>
</evidence>
<feature type="region of interest" description="Disordered" evidence="4">
    <location>
        <begin position="217"/>
        <end position="247"/>
    </location>
</feature>
<dbReference type="InterPro" id="IPR036388">
    <property type="entry name" value="WH-like_DNA-bd_sf"/>
</dbReference>
<dbReference type="SUPFAM" id="SSF48008">
    <property type="entry name" value="GntR ligand-binding domain-like"/>
    <property type="match status" value="1"/>
</dbReference>
<keyword evidence="1" id="KW-0805">Transcription regulation</keyword>
<dbReference type="SUPFAM" id="SSF46785">
    <property type="entry name" value="Winged helix' DNA-binding domain"/>
    <property type="match status" value="1"/>
</dbReference>
<keyword evidence="7" id="KW-1185">Reference proteome</keyword>
<dbReference type="Pfam" id="PF07729">
    <property type="entry name" value="FCD"/>
    <property type="match status" value="1"/>
</dbReference>
<feature type="compositionally biased region" description="Pro residues" evidence="4">
    <location>
        <begin position="238"/>
        <end position="247"/>
    </location>
</feature>
<dbReference type="InterPro" id="IPR008920">
    <property type="entry name" value="TF_FadR/GntR_C"/>
</dbReference>
<keyword evidence="3" id="KW-0804">Transcription</keyword>
<evidence type="ECO:0000259" key="5">
    <source>
        <dbReference type="PROSITE" id="PS50949"/>
    </source>
</evidence>